<evidence type="ECO:0000313" key="3">
    <source>
        <dbReference type="EMBL" id="KAL2077652.1"/>
    </source>
</evidence>
<dbReference type="PANTHER" id="PTHR15863:SF2">
    <property type="entry name" value="MRN COMPLEX-INTERACTING PROTEIN"/>
    <property type="match status" value="1"/>
</dbReference>
<dbReference type="AlphaFoldDB" id="A0ABD1IS66"/>
<reference evidence="3 4" key="1">
    <citation type="submission" date="2024-09" db="EMBL/GenBank/DDBJ databases">
        <title>A chromosome-level genome assembly of Gray's grenadier anchovy, Coilia grayii.</title>
        <authorList>
            <person name="Fu Z."/>
        </authorList>
    </citation>
    <scope>NUCLEOTIDE SEQUENCE [LARGE SCALE GENOMIC DNA]</scope>
    <source>
        <strain evidence="3">G4</strain>
        <tissue evidence="3">Muscle</tissue>
    </source>
</reference>
<dbReference type="InterPro" id="IPR032739">
    <property type="entry name" value="MRNIP"/>
</dbReference>
<dbReference type="Proteomes" id="UP001591681">
    <property type="component" value="Unassembled WGS sequence"/>
</dbReference>
<accession>A0ABD1IS66</accession>
<sequence length="420" mass="46531">MVQEFHVLRCFACETFQVQQVKKAKKWNCKMCGEKQSVIKEYGRGTGADCRRHVQKLNGLRGQLLEEENESAWSRWEEDEVPEFNHEDETLFCKPQQVVGESRWSKYVETAVPLGGDEEEEENFYTECKRFSSERNVRSRKRGGRGRSGVGGYGDPEEEEDQVQETGSWRHDRGPLKRRADTRPVHPAVTREDCTFSTPSSHSNTLTPSAASQAPPSGHPSRNFHAYQHRPSVSSESSASRPTGPATRKPLIDAPINKGTDVSSSQPVPKVGQPESKSSKWAKFLTVPSMEDQEEREEDDGAAHCSDPDEGSDAPWSEAYHNPAPANFRAQHEKTSCSSGRFGAMPSLSKASGVADKVNSAAACFGFVSAANQIPSPTFTAQPIGQERPVHQQPQPFKRPCPGLAGTSLFQTDEDFDITF</sequence>
<feature type="domain" description="MRN complex-interacting protein N-terminal" evidence="2">
    <location>
        <begin position="7"/>
        <end position="107"/>
    </location>
</feature>
<dbReference type="EMBL" id="JBHFQA010000024">
    <property type="protein sequence ID" value="KAL2077652.1"/>
    <property type="molecule type" value="Genomic_DNA"/>
</dbReference>
<proteinExistence type="predicted"/>
<feature type="region of interest" description="Disordered" evidence="1">
    <location>
        <begin position="135"/>
        <end position="322"/>
    </location>
</feature>
<name>A0ABD1IS66_9TELE</name>
<evidence type="ECO:0000259" key="2">
    <source>
        <dbReference type="Pfam" id="PF15749"/>
    </source>
</evidence>
<organism evidence="3 4">
    <name type="scientific">Coilia grayii</name>
    <name type="common">Gray's grenadier anchovy</name>
    <dbReference type="NCBI Taxonomy" id="363190"/>
    <lineage>
        <taxon>Eukaryota</taxon>
        <taxon>Metazoa</taxon>
        <taxon>Chordata</taxon>
        <taxon>Craniata</taxon>
        <taxon>Vertebrata</taxon>
        <taxon>Euteleostomi</taxon>
        <taxon>Actinopterygii</taxon>
        <taxon>Neopterygii</taxon>
        <taxon>Teleostei</taxon>
        <taxon>Clupei</taxon>
        <taxon>Clupeiformes</taxon>
        <taxon>Clupeoidei</taxon>
        <taxon>Engraulidae</taxon>
        <taxon>Coilinae</taxon>
        <taxon>Coilia</taxon>
    </lineage>
</organism>
<feature type="compositionally biased region" description="Polar residues" evidence="1">
    <location>
        <begin position="195"/>
        <end position="215"/>
    </location>
</feature>
<evidence type="ECO:0000256" key="1">
    <source>
        <dbReference type="SAM" id="MobiDB-lite"/>
    </source>
</evidence>
<dbReference type="PANTHER" id="PTHR15863">
    <property type="entry name" value="MRN COMPLEX-INTERACTING PROTEIN"/>
    <property type="match status" value="1"/>
</dbReference>
<evidence type="ECO:0000313" key="4">
    <source>
        <dbReference type="Proteomes" id="UP001591681"/>
    </source>
</evidence>
<comment type="caution">
    <text evidence="3">The sequence shown here is derived from an EMBL/GenBank/DDBJ whole genome shotgun (WGS) entry which is preliminary data.</text>
</comment>
<dbReference type="Pfam" id="PF15749">
    <property type="entry name" value="MRNIP"/>
    <property type="match status" value="1"/>
</dbReference>
<gene>
    <name evidence="3" type="ORF">ACEWY4_027156</name>
</gene>
<dbReference type="InterPro" id="IPR049472">
    <property type="entry name" value="MRNIP_N"/>
</dbReference>
<protein>
    <recommendedName>
        <fullName evidence="2">MRN complex-interacting protein N-terminal domain-containing protein</fullName>
    </recommendedName>
</protein>
<keyword evidence="4" id="KW-1185">Reference proteome</keyword>
<feature type="compositionally biased region" description="Basic and acidic residues" evidence="1">
    <location>
        <begin position="168"/>
        <end position="194"/>
    </location>
</feature>
<feature type="compositionally biased region" description="Acidic residues" evidence="1">
    <location>
        <begin position="291"/>
        <end position="300"/>
    </location>
</feature>